<dbReference type="RefSeq" id="WP_156722502.1">
    <property type="nucleotide sequence ID" value="NZ_CACRSX010000006.1"/>
</dbReference>
<dbReference type="InterPro" id="IPR001650">
    <property type="entry name" value="Helicase_C-like"/>
</dbReference>
<dbReference type="GO" id="GO:0051607">
    <property type="term" value="P:defense response to virus"/>
    <property type="evidence" value="ECO:0007669"/>
    <property type="project" value="UniProtKB-KW"/>
</dbReference>
<dbReference type="InterPro" id="IPR006474">
    <property type="entry name" value="Helicase_Cas3_CRISPR-ass_core"/>
</dbReference>
<evidence type="ECO:0000256" key="5">
    <source>
        <dbReference type="ARBA" id="ARBA00023118"/>
    </source>
</evidence>
<dbReference type="PANTHER" id="PTHR47959">
    <property type="entry name" value="ATP-DEPENDENT RNA HELICASE RHLE-RELATED"/>
    <property type="match status" value="1"/>
</dbReference>
<dbReference type="GO" id="GO:0005829">
    <property type="term" value="C:cytosol"/>
    <property type="evidence" value="ECO:0007669"/>
    <property type="project" value="TreeGrafter"/>
</dbReference>
<gene>
    <name evidence="10" type="ORF">AHLFYP4_00209</name>
</gene>
<dbReference type="Gene3D" id="1.10.3210.10">
    <property type="entry name" value="Hypothetical protein af1432"/>
    <property type="match status" value="1"/>
</dbReference>
<evidence type="ECO:0000259" key="7">
    <source>
        <dbReference type="PROSITE" id="PS51192"/>
    </source>
</evidence>
<dbReference type="SMART" id="SM00487">
    <property type="entry name" value="DEXDc"/>
    <property type="match status" value="1"/>
</dbReference>
<dbReference type="EMBL" id="CACRSX010000006">
    <property type="protein sequence ID" value="VYS74533.1"/>
    <property type="molecule type" value="Genomic_DNA"/>
</dbReference>
<dbReference type="InterPro" id="IPR006675">
    <property type="entry name" value="HDIG_dom"/>
</dbReference>
<protein>
    <submittedName>
        <fullName evidence="10">Helicase Cas3</fullName>
    </submittedName>
</protein>
<dbReference type="InterPro" id="IPR050079">
    <property type="entry name" value="DEAD_box_RNA_helicase"/>
</dbReference>
<dbReference type="GO" id="GO:0016787">
    <property type="term" value="F:hydrolase activity"/>
    <property type="evidence" value="ECO:0007669"/>
    <property type="project" value="UniProtKB-KW"/>
</dbReference>
<comment type="similarity">
    <text evidence="6">Belongs to the DEAD box helicase family.</text>
</comment>
<evidence type="ECO:0000256" key="1">
    <source>
        <dbReference type="ARBA" id="ARBA00022741"/>
    </source>
</evidence>
<keyword evidence="3 10" id="KW-0347">Helicase</keyword>
<dbReference type="NCBIfam" id="TIGR01596">
    <property type="entry name" value="cas3_HD"/>
    <property type="match status" value="1"/>
</dbReference>
<dbReference type="SUPFAM" id="SSF52540">
    <property type="entry name" value="P-loop containing nucleoside triphosphate hydrolases"/>
    <property type="match status" value="1"/>
</dbReference>
<dbReference type="PANTHER" id="PTHR47959:SF16">
    <property type="entry name" value="CRISPR-ASSOCIATED NUCLEASE_HELICASE CAS3-RELATED"/>
    <property type="match status" value="1"/>
</dbReference>
<evidence type="ECO:0000256" key="2">
    <source>
        <dbReference type="ARBA" id="ARBA00022801"/>
    </source>
</evidence>
<keyword evidence="2" id="KW-0378">Hydrolase</keyword>
<evidence type="ECO:0000259" key="9">
    <source>
        <dbReference type="PROSITE" id="PS51643"/>
    </source>
</evidence>
<evidence type="ECO:0000256" key="6">
    <source>
        <dbReference type="ARBA" id="ARBA00038437"/>
    </source>
</evidence>
<dbReference type="InterPro" id="IPR027417">
    <property type="entry name" value="P-loop_NTPase"/>
</dbReference>
<dbReference type="PROSITE" id="PS51194">
    <property type="entry name" value="HELICASE_CTER"/>
    <property type="match status" value="1"/>
</dbReference>
<dbReference type="PROSITE" id="PS51643">
    <property type="entry name" value="HD_CAS3"/>
    <property type="match status" value="1"/>
</dbReference>
<keyword evidence="4" id="KW-0067">ATP-binding</keyword>
<dbReference type="Gene3D" id="3.40.50.300">
    <property type="entry name" value="P-loop containing nucleotide triphosphate hydrolases"/>
    <property type="match status" value="2"/>
</dbReference>
<organism evidence="10">
    <name type="scientific">Anaerostipes hadrus</name>
    <dbReference type="NCBI Taxonomy" id="649756"/>
    <lineage>
        <taxon>Bacteria</taxon>
        <taxon>Bacillati</taxon>
        <taxon>Bacillota</taxon>
        <taxon>Clostridia</taxon>
        <taxon>Lachnospirales</taxon>
        <taxon>Lachnospiraceae</taxon>
        <taxon>Anaerostipes</taxon>
    </lineage>
</organism>
<sequence length="707" mass="81504">MKYIAHKDGEREQTIKEHLIGTATLAGQFAEKFGSKDWGYCGGMLHDIGKYSEEFQKKINEDTNNMVDHATAGAQLCKKINLPVLDYCIAGHHAGLPDYGNTAERSSLCGRYKKKIYNYEAYQEEIKIPEIYTEPFDINTLSNPDFSLSTFTRMIYSCLVDADFLDTEYFMKNGLVERQSGQSMNILLKKLENRISDWLKNNDIDTVNGRRTEILRNCIEEGKRDRGIFRLTVPTGGGKTIASLAFALNHAVKHHMDRIIYVVPYISVIEQNAEVFREILGNENVLENHSNVDYEDSEELRPMQLASENWDKPIVVTTNVQFFESLFSNKSSKCRKIHNITNSVIILDEAQMLPMDYLIPCTAMLQELVQNYKTSIVLCTATQPSLDNFFGQIENFVELCPRMEEQFEFFRRVTYQNIGNISKENMAERLKKEQRALCIVNTRKRAQELYQLLKSEGVYHLSTTMYPKHRKKVLANVKERLDNKDRCILIATSLVEAGVDFDFLSVYRQIAGVDSMIQAAGRCNRNGKKSAEESKVYIYDFEDSKVIPSQQKKIDVTKSVVQDYEDISDLECITDYFKRLYKFHGRNLDKKDIMKEFHDGKYNFAKVAKEFRLIEQETKTIFICKEPEAKEILDEIKTKGTSKERMRKAGQYCVQIYGDFFGKLNGAGMLQLVSEDIQDFYELVSMDQYSEDYGLDYAMDNGIAIFV</sequence>
<dbReference type="InterPro" id="IPR011545">
    <property type="entry name" value="DEAD/DEAH_box_helicase_dom"/>
</dbReference>
<dbReference type="NCBIfam" id="TIGR01587">
    <property type="entry name" value="cas3_core"/>
    <property type="match status" value="1"/>
</dbReference>
<feature type="domain" description="HD Cas3-type" evidence="9">
    <location>
        <begin position="8"/>
        <end position="165"/>
    </location>
</feature>
<feature type="domain" description="Helicase ATP-binding" evidence="7">
    <location>
        <begin position="220"/>
        <end position="385"/>
    </location>
</feature>
<feature type="domain" description="Helicase C-terminal" evidence="8">
    <location>
        <begin position="422"/>
        <end position="568"/>
    </location>
</feature>
<dbReference type="InterPro" id="IPR054712">
    <property type="entry name" value="Cas3-like_dom"/>
</dbReference>
<dbReference type="SMART" id="SM00490">
    <property type="entry name" value="HELICc"/>
    <property type="match status" value="1"/>
</dbReference>
<evidence type="ECO:0000313" key="10">
    <source>
        <dbReference type="EMBL" id="VYS74533.1"/>
    </source>
</evidence>
<reference evidence="10" key="1">
    <citation type="submission" date="2019-11" db="EMBL/GenBank/DDBJ databases">
        <authorList>
            <person name="Feng L."/>
        </authorList>
    </citation>
    <scope>NUCLEOTIDE SEQUENCE</scope>
    <source>
        <strain evidence="10">AhadrusLFYP4</strain>
    </source>
</reference>
<dbReference type="GO" id="GO:0003724">
    <property type="term" value="F:RNA helicase activity"/>
    <property type="evidence" value="ECO:0007669"/>
    <property type="project" value="TreeGrafter"/>
</dbReference>
<dbReference type="Pfam" id="PF01966">
    <property type="entry name" value="HD"/>
    <property type="match status" value="1"/>
</dbReference>
<dbReference type="GO" id="GO:0003676">
    <property type="term" value="F:nucleic acid binding"/>
    <property type="evidence" value="ECO:0007669"/>
    <property type="project" value="InterPro"/>
</dbReference>
<evidence type="ECO:0000259" key="8">
    <source>
        <dbReference type="PROSITE" id="PS51194"/>
    </source>
</evidence>
<dbReference type="GO" id="GO:0005524">
    <property type="term" value="F:ATP binding"/>
    <property type="evidence" value="ECO:0007669"/>
    <property type="project" value="UniProtKB-KW"/>
</dbReference>
<proteinExistence type="inferred from homology"/>
<dbReference type="InterPro" id="IPR006674">
    <property type="entry name" value="HD_domain"/>
</dbReference>
<keyword evidence="1" id="KW-0547">Nucleotide-binding</keyword>
<dbReference type="CDD" id="cd09641">
    <property type="entry name" value="Cas3''_I"/>
    <property type="match status" value="1"/>
</dbReference>
<dbReference type="PROSITE" id="PS51192">
    <property type="entry name" value="HELICASE_ATP_BIND_1"/>
    <property type="match status" value="1"/>
</dbReference>
<evidence type="ECO:0000256" key="3">
    <source>
        <dbReference type="ARBA" id="ARBA00022806"/>
    </source>
</evidence>
<name>A0A6N2R0P6_ANAHA</name>
<dbReference type="NCBIfam" id="TIGR00277">
    <property type="entry name" value="HDIG"/>
    <property type="match status" value="1"/>
</dbReference>
<evidence type="ECO:0000256" key="4">
    <source>
        <dbReference type="ARBA" id="ARBA00022840"/>
    </source>
</evidence>
<dbReference type="InterPro" id="IPR014001">
    <property type="entry name" value="Helicase_ATP-bd"/>
</dbReference>
<dbReference type="CDD" id="cd17930">
    <property type="entry name" value="DEXHc_cas3"/>
    <property type="match status" value="1"/>
</dbReference>
<dbReference type="Pfam" id="PF22590">
    <property type="entry name" value="Cas3-like_C_2"/>
    <property type="match status" value="1"/>
</dbReference>
<accession>A0A6N2R0P6</accession>
<dbReference type="AlphaFoldDB" id="A0A6N2R0P6"/>
<keyword evidence="5" id="KW-0051">Antiviral defense</keyword>
<dbReference type="SUPFAM" id="SSF109604">
    <property type="entry name" value="HD-domain/PDEase-like"/>
    <property type="match status" value="1"/>
</dbReference>
<dbReference type="Pfam" id="PF00270">
    <property type="entry name" value="DEAD"/>
    <property type="match status" value="1"/>
</dbReference>
<dbReference type="InterPro" id="IPR006483">
    <property type="entry name" value="CRISPR-assoc_Cas3_HD"/>
</dbReference>